<gene>
    <name evidence="2" type="ORF">GHA_03824</name>
    <name evidence="3" type="ORF">TML_04019</name>
</gene>
<dbReference type="RefSeq" id="WP_038637648.1">
    <property type="nucleotide sequence ID" value="NZ_CABDWX010000001.1"/>
</dbReference>
<feature type="signal peptide" evidence="1">
    <location>
        <begin position="1"/>
        <end position="27"/>
    </location>
</feature>
<feature type="chain" id="PRO_5040266379" evidence="1">
    <location>
        <begin position="28"/>
        <end position="159"/>
    </location>
</feature>
<organism evidence="2 4">
    <name type="scientific">Citrobacter werkmanii</name>
    <dbReference type="NCBI Taxonomy" id="67827"/>
    <lineage>
        <taxon>Bacteria</taxon>
        <taxon>Pseudomonadati</taxon>
        <taxon>Pseudomonadota</taxon>
        <taxon>Gammaproteobacteria</taxon>
        <taxon>Enterobacterales</taxon>
        <taxon>Enterobacteriaceae</taxon>
        <taxon>Citrobacter</taxon>
        <taxon>Citrobacter freundii complex</taxon>
    </lineage>
</organism>
<protein>
    <submittedName>
        <fullName evidence="2">Uncharacterized protein</fullName>
    </submittedName>
</protein>
<keyword evidence="1" id="KW-0732">Signal</keyword>
<comment type="caution">
    <text evidence="2">The sequence shown here is derived from an EMBL/GenBank/DDBJ whole genome shotgun (WGS) entry which is preliminary data.</text>
</comment>
<proteinExistence type="predicted"/>
<dbReference type="Proteomes" id="UP000834503">
    <property type="component" value="Unassembled WGS sequence"/>
</dbReference>
<evidence type="ECO:0000313" key="4">
    <source>
        <dbReference type="Proteomes" id="UP000834503"/>
    </source>
</evidence>
<evidence type="ECO:0000313" key="2">
    <source>
        <dbReference type="EMBL" id="CAB5577424.1"/>
    </source>
</evidence>
<reference evidence="2" key="1">
    <citation type="submission" date="2020-05" db="EMBL/GenBank/DDBJ databases">
        <authorList>
            <person name="Delgado-Blas J."/>
        </authorList>
    </citation>
    <scope>NUCLEOTIDE SEQUENCE</scope>
    <source>
        <strain evidence="2">BB1459</strain>
        <strain evidence="3">BB1480</strain>
    </source>
</reference>
<evidence type="ECO:0000313" key="3">
    <source>
        <dbReference type="EMBL" id="CAC9228626.1"/>
    </source>
</evidence>
<name>A0A9N8GTZ3_9ENTR</name>
<dbReference type="EMBL" id="CAIIUA010000001">
    <property type="protein sequence ID" value="CAC9228626.1"/>
    <property type="molecule type" value="Genomic_DNA"/>
</dbReference>
<accession>A0A9N8GTZ3</accession>
<dbReference type="EMBL" id="CAHPQX010000018">
    <property type="protein sequence ID" value="CAB5577424.1"/>
    <property type="molecule type" value="Genomic_DNA"/>
</dbReference>
<dbReference type="Proteomes" id="UP000837205">
    <property type="component" value="Unassembled WGS sequence"/>
</dbReference>
<dbReference type="AlphaFoldDB" id="A0A9N8GTZ3"/>
<evidence type="ECO:0000256" key="1">
    <source>
        <dbReference type="SAM" id="SignalP"/>
    </source>
</evidence>
<keyword evidence="5" id="KW-1185">Reference proteome</keyword>
<sequence>MKCQNANNFFFPALSAFTLFFTLTAHARIENTVIANYDLTTGKNVHYELIANSLDKSTTITLVPLEQNNKMPSTFKVASCINHYTGSYKQGEFHFSTTKTDQNDSRMANFGAFVTEHNLHTWWLHITPQQNLIFTRDVGGLLITDPSVFNFSTKACQQN</sequence>
<evidence type="ECO:0000313" key="5">
    <source>
        <dbReference type="Proteomes" id="UP000837205"/>
    </source>
</evidence>